<dbReference type="FunFam" id="2.60.40.10:FF:001083">
    <property type="entry name" value="T cell receptor gamma constant 2"/>
    <property type="match status" value="1"/>
</dbReference>
<dbReference type="OMA" id="INKGMCI"/>
<evidence type="ECO:0000259" key="7">
    <source>
        <dbReference type="SMART" id="SM00407"/>
    </source>
</evidence>
<dbReference type="PANTHER" id="PTHR19256">
    <property type="entry name" value="T-CELL RECEPTOR GAMMA CHAIN"/>
    <property type="match status" value="1"/>
</dbReference>
<dbReference type="InterPro" id="IPR036179">
    <property type="entry name" value="Ig-like_dom_sf"/>
</dbReference>
<feature type="domain" description="Immunoglobulin C1-set" evidence="7">
    <location>
        <begin position="27"/>
        <end position="98"/>
    </location>
</feature>
<evidence type="ECO:0000313" key="8">
    <source>
        <dbReference type="Ensembl" id="ENSUAMP00000009461.1"/>
    </source>
</evidence>
<keyword evidence="3" id="KW-1133">Transmembrane helix</keyword>
<evidence type="ECO:0000256" key="4">
    <source>
        <dbReference type="ARBA" id="ARBA00023136"/>
    </source>
</evidence>
<keyword evidence="9" id="KW-1185">Reference proteome</keyword>
<evidence type="ECO:0000256" key="5">
    <source>
        <dbReference type="ARBA" id="ARBA00023170"/>
    </source>
</evidence>
<dbReference type="Ensembl" id="ENSUAMT00000010646.1">
    <property type="protein sequence ID" value="ENSUAMP00000009461.1"/>
    <property type="gene ID" value="ENSUAMG00000007837.1"/>
</dbReference>
<evidence type="ECO:0000256" key="1">
    <source>
        <dbReference type="ARBA" id="ARBA00004370"/>
    </source>
</evidence>
<evidence type="ECO:0000313" key="9">
    <source>
        <dbReference type="Proteomes" id="UP000291022"/>
    </source>
</evidence>
<reference evidence="8" key="3">
    <citation type="submission" date="2025-09" db="UniProtKB">
        <authorList>
            <consortium name="Ensembl"/>
        </authorList>
    </citation>
    <scope>IDENTIFICATION</scope>
</reference>
<dbReference type="GO" id="GO:0016020">
    <property type="term" value="C:membrane"/>
    <property type="evidence" value="ECO:0007669"/>
    <property type="project" value="UniProtKB-SubCell"/>
</dbReference>
<dbReference type="Pfam" id="PF07654">
    <property type="entry name" value="C1-set"/>
    <property type="match status" value="1"/>
</dbReference>
<proteinExistence type="predicted"/>
<keyword evidence="6" id="KW-0393">Immunoglobulin domain</keyword>
<dbReference type="SUPFAM" id="SSF48726">
    <property type="entry name" value="Immunoglobulin"/>
    <property type="match status" value="1"/>
</dbReference>
<keyword evidence="5" id="KW-0675">Receptor</keyword>
<dbReference type="AlphaFoldDB" id="A0A452QUW9"/>
<evidence type="ECO:0000256" key="3">
    <source>
        <dbReference type="ARBA" id="ARBA00022989"/>
    </source>
</evidence>
<keyword evidence="2" id="KW-0812">Transmembrane</keyword>
<dbReference type="InterPro" id="IPR013783">
    <property type="entry name" value="Ig-like_fold"/>
</dbReference>
<dbReference type="SMART" id="SM00407">
    <property type="entry name" value="IGc1"/>
    <property type="match status" value="1"/>
</dbReference>
<dbReference type="GeneTree" id="ENSGT00940000153143"/>
<reference evidence="8" key="2">
    <citation type="submission" date="2025-08" db="UniProtKB">
        <authorList>
            <consortium name="Ensembl"/>
        </authorList>
    </citation>
    <scope>IDENTIFICATION</scope>
</reference>
<accession>A0A452QUW9</accession>
<dbReference type="Proteomes" id="UP000291022">
    <property type="component" value="Unassembled WGS sequence"/>
</dbReference>
<reference evidence="9" key="1">
    <citation type="submission" date="2016-06" db="EMBL/GenBank/DDBJ databases">
        <title>De novo assembly and RNA-Seq shows season-dependent expression and editing in black bear kidneys.</title>
        <authorList>
            <person name="Korstanje R."/>
            <person name="Srivastava A."/>
            <person name="Sarsani V.K."/>
            <person name="Sheehan S.M."/>
            <person name="Seger R.L."/>
            <person name="Barter M.E."/>
            <person name="Lindqvist C."/>
            <person name="Brody L.C."/>
            <person name="Mullikin J.C."/>
        </authorList>
    </citation>
    <scope>NUCLEOTIDE SEQUENCE [LARGE SCALE GENOMIC DNA]</scope>
</reference>
<keyword evidence="4" id="KW-0472">Membrane</keyword>
<evidence type="ECO:0000256" key="2">
    <source>
        <dbReference type="ARBA" id="ARBA00022692"/>
    </source>
</evidence>
<dbReference type="InterPro" id="IPR051117">
    <property type="entry name" value="TRG_var/const_region"/>
</dbReference>
<dbReference type="PANTHER" id="PTHR19256:SF62">
    <property type="entry name" value="IG-LIKE DOMAIN-CONTAINING PROTEIN"/>
    <property type="match status" value="1"/>
</dbReference>
<evidence type="ECO:0000256" key="6">
    <source>
        <dbReference type="ARBA" id="ARBA00023319"/>
    </source>
</evidence>
<comment type="subcellular location">
    <subcellularLocation>
        <location evidence="1">Membrane</location>
    </subcellularLocation>
</comment>
<organism evidence="8 9">
    <name type="scientific">Ursus americanus</name>
    <name type="common">American black bear</name>
    <name type="synonym">Euarctos americanus</name>
    <dbReference type="NCBI Taxonomy" id="9643"/>
    <lineage>
        <taxon>Eukaryota</taxon>
        <taxon>Metazoa</taxon>
        <taxon>Chordata</taxon>
        <taxon>Craniata</taxon>
        <taxon>Vertebrata</taxon>
        <taxon>Euteleostomi</taxon>
        <taxon>Mammalia</taxon>
        <taxon>Eutheria</taxon>
        <taxon>Laurasiatheria</taxon>
        <taxon>Carnivora</taxon>
        <taxon>Caniformia</taxon>
        <taxon>Ursidae</taxon>
        <taxon>Ursus</taxon>
    </lineage>
</organism>
<dbReference type="Gene3D" id="2.60.40.10">
    <property type="entry name" value="Immunoglobulins"/>
    <property type="match status" value="1"/>
</dbReference>
<sequence>DRSLNADISPKPTIFLPSIAERRLHKAGTYLCLLEDFFPDVIKIDWQEKDDKTILTSQQGDTMKTNDTYMKFSWLTVTGASLDKDHKCIVKHERNKGGVDQEILFPSQKKGRYMYI</sequence>
<name>A0A452QUW9_URSAM</name>
<dbReference type="InterPro" id="IPR003597">
    <property type="entry name" value="Ig_C1-set"/>
</dbReference>
<protein>
    <recommendedName>
        <fullName evidence="7">Immunoglobulin C1-set domain-containing protein</fullName>
    </recommendedName>
</protein>